<reference evidence="1 2" key="1">
    <citation type="submission" date="2021-01" db="EMBL/GenBank/DDBJ databases">
        <title>Draft genome sequence of Micromonospora sp. strain STR1s_6.</title>
        <authorList>
            <person name="Karlyshev A."/>
            <person name="Jawad R."/>
        </authorList>
    </citation>
    <scope>NUCLEOTIDE SEQUENCE [LARGE SCALE GENOMIC DNA]</scope>
    <source>
        <strain evidence="1 2">STR1S-6</strain>
    </source>
</reference>
<dbReference type="EMBL" id="JAEVHL010000080">
    <property type="protein sequence ID" value="MBM0277004.1"/>
    <property type="molecule type" value="Genomic_DNA"/>
</dbReference>
<name>A0ABS1YII6_9ACTN</name>
<sequence length="471" mass="49768">MRMPSRIANPVLAALLEGSGFGSLDEFAGAVNALGASEYGLRLFYDHVAVRRWLSGGSCRQPDLVAAVLSRAWGLDIPVAVLWPQRRLGLAPAPPHQTPSVAARTLDELAAYIGSDMLTRRSLLSDAIALTTGTALTDPLLRWLTGPTGRLPDRATTGGRITMSTVAGIEAATTAFGTQDAAIGGGLSREAAVGQLKHAVDLLRDASYTDAVGNRMLAAVAELAGMTGWMSHDVHMAGPAQRYFVLGLHAARESTDPRSTPLQVNLLADMARQLRDLNHPHDGLRLVDAALTLLPRGQHPAAAAMLWNLKARMLGALGPGSVTELRHAIALAEDLQGSAEPDDDLPAYTGPAELAGNAALAWQDAAAHQPDLAVHAQNQALAALAARPDGYSRSAVFDQITLAAARFTSIDPDQAAADGHRAIDMAAEVATSTRVVDRLRTLLHYCAPHTARPAVRDFRERLTETLTAAVS</sequence>
<evidence type="ECO:0000313" key="1">
    <source>
        <dbReference type="EMBL" id="MBM0277004.1"/>
    </source>
</evidence>
<dbReference type="Proteomes" id="UP000622245">
    <property type="component" value="Unassembled WGS sequence"/>
</dbReference>
<accession>A0ABS1YII6</accession>
<keyword evidence="2" id="KW-1185">Reference proteome</keyword>
<evidence type="ECO:0008006" key="3">
    <source>
        <dbReference type="Google" id="ProtNLM"/>
    </source>
</evidence>
<proteinExistence type="predicted"/>
<organism evidence="1 2">
    <name type="scientific">Micromonospora tarensis</name>
    <dbReference type="NCBI Taxonomy" id="2806100"/>
    <lineage>
        <taxon>Bacteria</taxon>
        <taxon>Bacillati</taxon>
        <taxon>Actinomycetota</taxon>
        <taxon>Actinomycetes</taxon>
        <taxon>Micromonosporales</taxon>
        <taxon>Micromonosporaceae</taxon>
        <taxon>Micromonospora</taxon>
    </lineage>
</organism>
<comment type="caution">
    <text evidence="1">The sequence shown here is derived from an EMBL/GenBank/DDBJ whole genome shotgun (WGS) entry which is preliminary data.</text>
</comment>
<gene>
    <name evidence="1" type="ORF">JM949_17165</name>
</gene>
<protein>
    <recommendedName>
        <fullName evidence="3">Transcriptional regulator</fullName>
    </recommendedName>
</protein>
<evidence type="ECO:0000313" key="2">
    <source>
        <dbReference type="Proteomes" id="UP000622245"/>
    </source>
</evidence>